<accession>A0ACC1HT75</accession>
<dbReference type="EMBL" id="JAMZIH010000250">
    <property type="protein sequence ID" value="KAJ1679657.1"/>
    <property type="molecule type" value="Genomic_DNA"/>
</dbReference>
<keyword evidence="1" id="KW-0647">Proteasome</keyword>
<proteinExistence type="predicted"/>
<comment type="caution">
    <text evidence="1">The sequence shown here is derived from an EMBL/GenBank/DDBJ whole genome shotgun (WGS) entry which is preliminary data.</text>
</comment>
<organism evidence="1 2">
    <name type="scientific">Spiromyces aspiralis</name>
    <dbReference type="NCBI Taxonomy" id="68401"/>
    <lineage>
        <taxon>Eukaryota</taxon>
        <taxon>Fungi</taxon>
        <taxon>Fungi incertae sedis</taxon>
        <taxon>Zoopagomycota</taxon>
        <taxon>Kickxellomycotina</taxon>
        <taxon>Kickxellomycetes</taxon>
        <taxon>Kickxellales</taxon>
        <taxon>Kickxellaceae</taxon>
        <taxon>Spiromyces</taxon>
    </lineage>
</organism>
<name>A0ACC1HT75_9FUNG</name>
<protein>
    <submittedName>
        <fullName evidence="1">26S proteasome non-ATPase regulatory subunit</fullName>
    </submittedName>
</protein>
<gene>
    <name evidence="1" type="primary">RPN3_1</name>
    <name evidence="1" type="ORF">EV182_001601</name>
</gene>
<keyword evidence="2" id="KW-1185">Reference proteome</keyword>
<evidence type="ECO:0000313" key="1">
    <source>
        <dbReference type="EMBL" id="KAJ1679657.1"/>
    </source>
</evidence>
<reference evidence="1" key="1">
    <citation type="submission" date="2022-06" db="EMBL/GenBank/DDBJ databases">
        <title>Phylogenomic reconstructions and comparative analyses of Kickxellomycotina fungi.</title>
        <authorList>
            <person name="Reynolds N.K."/>
            <person name="Stajich J.E."/>
            <person name="Barry K."/>
            <person name="Grigoriev I.V."/>
            <person name="Crous P."/>
            <person name="Smith M.E."/>
        </authorList>
    </citation>
    <scope>NUCLEOTIDE SEQUENCE</scope>
    <source>
        <strain evidence="1">RSA 2271</strain>
    </source>
</reference>
<sequence length="418" mass="47448">MTKDEQAAKDVKVDEVPPKALVSPAEELERALGFISAASRTKELSYVQRTIRTIPYLRRHLPAATLLKAISAIKTKDNTLSKLKALLEQAVAETVGQDNMEVEGEETAEPAVEFKSSYEQEALLFLTILALVGLLDRKDFQKGQALSQEILSTVNDVNGPVMDPIMARIYYYYSFFHEVTDKLDAIRPNLLNLLTMSSIKLDYETQATVLNLLLRNYIHYKLYDQAQKLVLRSPFPETASNAQLARYMYYVGLIKALRLDYTEAHKYVEDCIRKVPTNDHTCGFQQAATKLLVVIELLLGQIPKRSLFKQQYLKKALVPYLALTQAVRVGELVQFQRVVETYRDKFEKDGLYALILRLHHNVIRAGIRSICQAYSAISFKDISIKLDLNSEEDAQYIVAKAIRDGVIDAVINYKENCI</sequence>
<dbReference type="Proteomes" id="UP001145114">
    <property type="component" value="Unassembled WGS sequence"/>
</dbReference>
<feature type="non-terminal residue" evidence="1">
    <location>
        <position position="418"/>
    </location>
</feature>
<evidence type="ECO:0000313" key="2">
    <source>
        <dbReference type="Proteomes" id="UP001145114"/>
    </source>
</evidence>